<gene>
    <name evidence="1" type="ORF">KQP88_08285</name>
</gene>
<keyword evidence="2" id="KW-1185">Reference proteome</keyword>
<protein>
    <recommendedName>
        <fullName evidence="3">Phage protein</fullName>
    </recommendedName>
</protein>
<dbReference type="RefSeq" id="WP_216705361.1">
    <property type="nucleotide sequence ID" value="NZ_CP076668.1"/>
</dbReference>
<accession>A0ABX8HWS2</accession>
<evidence type="ECO:0000313" key="2">
    <source>
        <dbReference type="Proteomes" id="UP000683401"/>
    </source>
</evidence>
<proteinExistence type="predicted"/>
<organism evidence="1 2">
    <name type="scientific">Pseudomonas lijiangensis</name>
    <dbReference type="NCBI Taxonomy" id="2995658"/>
    <lineage>
        <taxon>Bacteria</taxon>
        <taxon>Pseudomonadati</taxon>
        <taxon>Pseudomonadota</taxon>
        <taxon>Gammaproteobacteria</taxon>
        <taxon>Pseudomonadales</taxon>
        <taxon>Pseudomonadaceae</taxon>
        <taxon>Pseudomonas</taxon>
    </lineage>
</organism>
<dbReference type="Proteomes" id="UP000683401">
    <property type="component" value="Chromosome"/>
</dbReference>
<name>A0ABX8HWS2_9PSED</name>
<dbReference type="EMBL" id="CP076668">
    <property type="protein sequence ID" value="QWU84745.1"/>
    <property type="molecule type" value="Genomic_DNA"/>
</dbReference>
<evidence type="ECO:0000313" key="1">
    <source>
        <dbReference type="EMBL" id="QWU84745.1"/>
    </source>
</evidence>
<evidence type="ECO:0008006" key="3">
    <source>
        <dbReference type="Google" id="ProtNLM"/>
    </source>
</evidence>
<reference evidence="2" key="1">
    <citation type="submission" date="2021-06" db="EMBL/GenBank/DDBJ databases">
        <title>Identification of Pseudomonas cichorii causing bacterial leaf black spot of flue-cured tobacco, a new disease in China.</title>
        <authorList>
            <person name="Lu C.-H."/>
        </authorList>
    </citation>
    <scope>NUCLEOTIDE SEQUENCE [LARGE SCALE GENOMIC DNA]</scope>
    <source>
        <strain evidence="2">LJ2</strain>
    </source>
</reference>
<sequence>MDMSIVRRGTVVNGEYSGWKIIVTDDRDGDTGGYYLYLKKSDLERFDCWFDHEAGLQAQLEDFEVEWGGCIEFF</sequence>